<feature type="compositionally biased region" description="Basic and acidic residues" evidence="1">
    <location>
        <begin position="666"/>
        <end position="685"/>
    </location>
</feature>
<dbReference type="OrthoDB" id="5598737at2759"/>
<evidence type="ECO:0000256" key="1">
    <source>
        <dbReference type="SAM" id="MobiDB-lite"/>
    </source>
</evidence>
<protein>
    <recommendedName>
        <fullName evidence="4">HMG domain-containing protein</fullName>
    </recommendedName>
</protein>
<dbReference type="PANTHER" id="PTHR34305">
    <property type="entry name" value="EXPRESSED PROTEIN"/>
    <property type="match status" value="1"/>
</dbReference>
<dbReference type="STRING" id="105231.A0A1Y1IR14"/>
<feature type="region of interest" description="Disordered" evidence="1">
    <location>
        <begin position="664"/>
        <end position="694"/>
    </location>
</feature>
<keyword evidence="3" id="KW-1185">Reference proteome</keyword>
<sequence>MKGWETGVTPTADNPVDLALLKKVDLSTVVQKCHCCGNEPWRRKPPPPEPPNPDHIPITVSRTPGSGLFICMECTPQNTSSGRPKCQPGSDKPIPYRRVWCIPCIKNIDGALKSTFKQDGSWEQIRSKCWHCTLSKGNCHPKCPQTVRSKKRTAEAPPTAPKKQRTVLLAPPLPTCTQIQRDTDVQKLATEILKQNLFSPHPQAFVYFIPDFKCKNGTFKLIVPKVTNPPKFPKPVSMCRPNQTDGDGVLRCPTCTGECIHIQVLKRVLELTKAGRCTPPTTPEMQFGHAGPLKLSNGLTEFWAVVAGNEKWVMGAKRGEGWVCQACPSNPKCGHISKVTGEPGEELKLSKRYDRDSAIEWQDIPLETPVPPKPDDLNVDVCDECRQKYSHTRAIGEHQFDGCSHKGKTVHVCTPSCQQYPCSEPHKATREPLIGADNVATWQRDKLLRKAAEGYFSQSPPVLEEAPCGFNWRRRTVTATIYNDTDSVEVDLCVWHCTRLGFNKCCSLQPILKGLYFQAPSPARFSHLVLVRAVADMVYKGATFQGIEHVAKLEANWMMGEKPGLTRQVLQGYIRHLLAREPRPALPQQPSSNPWTPAIRELLRERPDLACEPADPKALVGRTFWKLFPEDQQWWRGRVIGHMLHTSAFELWPMYQVVYPSTPLKESGKEDPNKHEKMTWRDLQHRLNPPEVPFVGDDFDREYWGPHKRSWSPPGWEDEPPPAPQPPQLSTSTAQPSSPAPEPPQPSTSTAQQPWPVCPDYKAYPEALYIDCREAHMRHRFKDPVSGQPVNLLPITYPFPNRVVTPNVHLEGAKLKNTFKGAPKVVKQSKVRGVLKRWSGHAPVTKRYVGRTVQIIRTPQPAPLDEADVEVLKRLPYCVRALIEYVHKPGEVPPTCPNPAYASLFYHLGYIHSDTNLLGYDAQDVIVRLLVTLKLSGGQKSIEISVESDTILHVNAPSLRHILMSSMAPKQATKGFDLSDPSKKRRGTGYKVLVQTLKVLAPLLQHLLHLSFANKDYNTSSQASAMLCEALGVPVGYIWLEPFAAGGSGEVLGGHPVTADKALSLIGKIKELMSGPCRGTSEGVLAGEAYVVNQHRLSSSNVYHHVFRDVPQFAGLDAADGMCLGGENWDKCLTEEGRICILQEQGMKLDEAEEKVAIMWEAKKKAAKAAEEKKKPPKPATDETAGIMVVTCKHRFVYYYHVLLRHESLRDVFTFLVTRFEHRPPRFIIYDNACELSRYCEGRWPEFFAETTFLTDRFHGVNHLCSIEFKYHKQRLQGREEFPGPDQDSVSELINRLMSRFDKTEQRANINTGMLVYDYYIQVHNTDLLANWPKMRQSQGTNIQG</sequence>
<feature type="compositionally biased region" description="Low complexity" evidence="1">
    <location>
        <begin position="728"/>
        <end position="737"/>
    </location>
</feature>
<organism evidence="2 3">
    <name type="scientific">Klebsormidium nitens</name>
    <name type="common">Green alga</name>
    <name type="synonym">Ulothrix nitens</name>
    <dbReference type="NCBI Taxonomy" id="105231"/>
    <lineage>
        <taxon>Eukaryota</taxon>
        <taxon>Viridiplantae</taxon>
        <taxon>Streptophyta</taxon>
        <taxon>Klebsormidiophyceae</taxon>
        <taxon>Klebsormidiales</taxon>
        <taxon>Klebsormidiaceae</taxon>
        <taxon>Klebsormidium</taxon>
    </lineage>
</organism>
<feature type="region of interest" description="Disordered" evidence="1">
    <location>
        <begin position="710"/>
        <end position="757"/>
    </location>
</feature>
<name>A0A1Y1IR14_KLENI</name>
<gene>
    <name evidence="2" type="ORF">KFL_013070010</name>
</gene>
<evidence type="ECO:0000313" key="3">
    <source>
        <dbReference type="Proteomes" id="UP000054558"/>
    </source>
</evidence>
<dbReference type="Pfam" id="PF18758">
    <property type="entry name" value="KDZ"/>
    <property type="match status" value="1"/>
</dbReference>
<dbReference type="Proteomes" id="UP000054558">
    <property type="component" value="Unassembled WGS sequence"/>
</dbReference>
<reference evidence="2 3" key="1">
    <citation type="journal article" date="2014" name="Nat. Commun.">
        <title>Klebsormidium flaccidum genome reveals primary factors for plant terrestrial adaptation.</title>
        <authorList>
            <person name="Hori K."/>
            <person name="Maruyama F."/>
            <person name="Fujisawa T."/>
            <person name="Togashi T."/>
            <person name="Yamamoto N."/>
            <person name="Seo M."/>
            <person name="Sato S."/>
            <person name="Yamada T."/>
            <person name="Mori H."/>
            <person name="Tajima N."/>
            <person name="Moriyama T."/>
            <person name="Ikeuchi M."/>
            <person name="Watanabe M."/>
            <person name="Wada H."/>
            <person name="Kobayashi K."/>
            <person name="Saito M."/>
            <person name="Masuda T."/>
            <person name="Sasaki-Sekimoto Y."/>
            <person name="Mashiguchi K."/>
            <person name="Awai K."/>
            <person name="Shimojima M."/>
            <person name="Masuda S."/>
            <person name="Iwai M."/>
            <person name="Nobusawa T."/>
            <person name="Narise T."/>
            <person name="Kondo S."/>
            <person name="Saito H."/>
            <person name="Sato R."/>
            <person name="Murakawa M."/>
            <person name="Ihara Y."/>
            <person name="Oshima-Yamada Y."/>
            <person name="Ohtaka K."/>
            <person name="Satoh M."/>
            <person name="Sonobe K."/>
            <person name="Ishii M."/>
            <person name="Ohtani R."/>
            <person name="Kanamori-Sato M."/>
            <person name="Honoki R."/>
            <person name="Miyazaki D."/>
            <person name="Mochizuki H."/>
            <person name="Umetsu J."/>
            <person name="Higashi K."/>
            <person name="Shibata D."/>
            <person name="Kamiya Y."/>
            <person name="Sato N."/>
            <person name="Nakamura Y."/>
            <person name="Tabata S."/>
            <person name="Ida S."/>
            <person name="Kurokawa K."/>
            <person name="Ohta H."/>
        </authorList>
    </citation>
    <scope>NUCLEOTIDE SEQUENCE [LARGE SCALE GENOMIC DNA]</scope>
    <source>
        <strain evidence="2 3">NIES-2285</strain>
    </source>
</reference>
<evidence type="ECO:0008006" key="4">
    <source>
        <dbReference type="Google" id="ProtNLM"/>
    </source>
</evidence>
<dbReference type="PANTHER" id="PTHR34305:SF1">
    <property type="entry name" value="SWIM-TYPE DOMAIN-CONTAINING PROTEIN"/>
    <property type="match status" value="1"/>
</dbReference>
<proteinExistence type="predicted"/>
<evidence type="ECO:0000313" key="2">
    <source>
        <dbReference type="EMBL" id="GAQ93113.1"/>
    </source>
</evidence>
<accession>A0A1Y1IR14</accession>
<dbReference type="InterPro" id="IPR040521">
    <property type="entry name" value="KDZ"/>
</dbReference>
<dbReference type="EMBL" id="DF238256">
    <property type="protein sequence ID" value="GAQ93113.1"/>
    <property type="molecule type" value="Genomic_DNA"/>
</dbReference>